<reference evidence="1" key="1">
    <citation type="submission" date="2019-05" db="EMBL/GenBank/DDBJ databases">
        <title>Metatranscriptomic reconstruction reveals RNA viruses with the potential to shape carbon cycling in soil.</title>
        <authorList>
            <person name="Starr E.P."/>
            <person name="Nuccio E."/>
            <person name="Pett-Ridge J."/>
            <person name="Banfield J.F."/>
            <person name="Firestone M.K."/>
        </authorList>
    </citation>
    <scope>NUCLEOTIDE SEQUENCE</scope>
    <source>
        <strain evidence="1">H1_Bulk_29_scaffold_247</strain>
    </source>
</reference>
<gene>
    <name evidence="1" type="ORF">H1Bulk29247_000001</name>
</gene>
<sequence length="429" mass="47662">MPTLVPRTKTENVLVPRYEEFNDSSRTKQPVVQGQEKLGQVTSKLWRSEGHPLNRVTGVREGGGPFHVTHTGQFVDPCYVTEICRTKSGQDLFYTGPIYGNFISSASIGSNYKGIVKDQDEKSMNADGATAISQCSPTNPTAQMGVTLGETMREGLPSLFGINSWKRRTALAKSAGDEYLNYQFGWAPLQSEVHNVVNAARHHRDIMQNYARNEGRNTHRSFHFPDVVQRWEEQVPPQYFANPLNNSSGYFLGVSTSPICTVSVEKRTKRWFEGCFTYGGPAKADNFDRHIGFGYEADNLYGLELTPDVLWNLTPWSWAVDWFSNAGDVIHNISSFGQAGLVMRYGYMMSETQEIYSTNYSDQEMRFRGSAPGAPKSYYTKVVGGSSIGLKTTEKSRCPANPFGFGVGWEGLSPTQLAITAALGITRAL</sequence>
<dbReference type="EMBL" id="MN034582">
    <property type="protein sequence ID" value="QDH89076.1"/>
    <property type="molecule type" value="Genomic_RNA"/>
</dbReference>
<protein>
    <submittedName>
        <fullName evidence="1">Uncharacterized protein</fullName>
    </submittedName>
</protein>
<proteinExistence type="predicted"/>
<accession>A0A514D672</accession>
<evidence type="ECO:0000313" key="1">
    <source>
        <dbReference type="EMBL" id="QDH89076.1"/>
    </source>
</evidence>
<organism evidence="1">
    <name type="scientific">Leviviridae sp</name>
    <dbReference type="NCBI Taxonomy" id="2027243"/>
    <lineage>
        <taxon>Viruses</taxon>
        <taxon>Riboviria</taxon>
        <taxon>Orthornavirae</taxon>
        <taxon>Lenarviricota</taxon>
        <taxon>Leviviricetes</taxon>
        <taxon>Norzivirales</taxon>
        <taxon>Fiersviridae</taxon>
    </lineage>
</organism>
<name>A0A514D672_9VIRU</name>